<feature type="domain" description="Exonuclease" evidence="8">
    <location>
        <begin position="6"/>
        <end position="225"/>
    </location>
</feature>
<keyword evidence="5" id="KW-0269">Exonuclease</keyword>
<dbReference type="SMART" id="SM00479">
    <property type="entry name" value="EXOIII"/>
    <property type="match status" value="1"/>
</dbReference>
<dbReference type="InterPro" id="IPR040393">
    <property type="entry name" value="TREX1/2"/>
</dbReference>
<evidence type="ECO:0000313" key="12">
    <source>
        <dbReference type="Proteomes" id="UP000494256"/>
    </source>
</evidence>
<dbReference type="Gene3D" id="1.10.3730.20">
    <property type="match status" value="1"/>
</dbReference>
<keyword evidence="11" id="KW-1185">Reference proteome</keyword>
<dbReference type="SUPFAM" id="SSF53098">
    <property type="entry name" value="Ribonuclease H-like"/>
    <property type="match status" value="1"/>
</dbReference>
<protein>
    <recommendedName>
        <fullName evidence="8">Exonuclease domain-containing protein</fullName>
    </recommendedName>
</protein>
<evidence type="ECO:0000313" key="9">
    <source>
        <dbReference type="EMBL" id="CAB3244921.1"/>
    </source>
</evidence>
<comment type="similarity">
    <text evidence="7">Belongs to the exonuclease superfamily. TREX family.</text>
</comment>
<dbReference type="Proteomes" id="UP000494106">
    <property type="component" value="Unassembled WGS sequence"/>
</dbReference>
<reference evidence="11 12" key="1">
    <citation type="submission" date="2020-04" db="EMBL/GenBank/DDBJ databases">
        <authorList>
            <person name="Wallbank WR R."/>
            <person name="Pardo Diaz C."/>
            <person name="Kozak K."/>
            <person name="Martin S."/>
            <person name="Jiggins C."/>
            <person name="Moest M."/>
            <person name="Warren A I."/>
            <person name="Byers J.R.P. K."/>
            <person name="Montejo-Kovacevich G."/>
            <person name="Yen C E."/>
        </authorList>
    </citation>
    <scope>NUCLEOTIDE SEQUENCE [LARGE SCALE GENOMIC DNA]</scope>
</reference>
<dbReference type="OrthoDB" id="10250935at2759"/>
<dbReference type="GO" id="GO:0046872">
    <property type="term" value="F:metal ion binding"/>
    <property type="evidence" value="ECO:0007669"/>
    <property type="project" value="UniProtKB-KW"/>
</dbReference>
<dbReference type="PANTHER" id="PTHR13058:SF19">
    <property type="entry name" value="LD40940P"/>
    <property type="match status" value="1"/>
</dbReference>
<organism evidence="10 11">
    <name type="scientific">Arctia plantaginis</name>
    <name type="common">Wood tiger moth</name>
    <name type="synonym">Phalaena plantaginis</name>
    <dbReference type="NCBI Taxonomy" id="874455"/>
    <lineage>
        <taxon>Eukaryota</taxon>
        <taxon>Metazoa</taxon>
        <taxon>Ecdysozoa</taxon>
        <taxon>Arthropoda</taxon>
        <taxon>Hexapoda</taxon>
        <taxon>Insecta</taxon>
        <taxon>Pterygota</taxon>
        <taxon>Neoptera</taxon>
        <taxon>Endopterygota</taxon>
        <taxon>Lepidoptera</taxon>
        <taxon>Glossata</taxon>
        <taxon>Ditrysia</taxon>
        <taxon>Noctuoidea</taxon>
        <taxon>Erebidae</taxon>
        <taxon>Arctiinae</taxon>
        <taxon>Arctia</taxon>
    </lineage>
</organism>
<sequence>MAPIQSYVFIDLETTGLPVRESYQTKITELSIVIVKRRHILDTVPGTLPRVQHKLTLCFNPGRMIDPEASQVSGLDNDLLEFETMFDIHAFNTIKEFLTCQEKPLCLIAHNGFNFDFPILKSRFEMLNAHLDADVMCADSLNGFYDILREGPNFQVAMPNVVPKRITEIRRRFFYGNNQRPNQSFSLIDIYERVLGRPAIEPHRAANDCVMIAQIAIARTREFVAWIDNNHCPFSEVTAMSPDVQLGFLVLTGLFWGCTNPFIRQGTKGLRDVTATTRLGQAWAEITFLLGNWKYVLPWLVNQAGSLVYLAAVRRAPLSVAVPTANSLAFAFTAITGATVGAEEPLDRWSVLGIVLIMGGTALCCYDKTS</sequence>
<dbReference type="InterPro" id="IPR036397">
    <property type="entry name" value="RNaseH_sf"/>
</dbReference>
<name>A0A8S1APQ2_ARCPL</name>
<dbReference type="SUPFAM" id="SSF103481">
    <property type="entry name" value="Multidrug resistance efflux transporter EmrE"/>
    <property type="match status" value="1"/>
</dbReference>
<evidence type="ECO:0000259" key="8">
    <source>
        <dbReference type="SMART" id="SM00479"/>
    </source>
</evidence>
<evidence type="ECO:0000313" key="11">
    <source>
        <dbReference type="Proteomes" id="UP000494106"/>
    </source>
</evidence>
<evidence type="ECO:0000313" key="10">
    <source>
        <dbReference type="EMBL" id="CAB3246601.1"/>
    </source>
</evidence>
<proteinExistence type="inferred from homology"/>
<dbReference type="AlphaFoldDB" id="A0A8S1APQ2"/>
<dbReference type="EMBL" id="CADEBD010000322">
    <property type="protein sequence ID" value="CAB3244921.1"/>
    <property type="molecule type" value="Genomic_DNA"/>
</dbReference>
<evidence type="ECO:0000256" key="1">
    <source>
        <dbReference type="ARBA" id="ARBA00001946"/>
    </source>
</evidence>
<keyword evidence="4" id="KW-0378">Hydrolase</keyword>
<dbReference type="InterPro" id="IPR012337">
    <property type="entry name" value="RNaseH-like_sf"/>
</dbReference>
<dbReference type="GO" id="GO:0003676">
    <property type="term" value="F:nucleic acid binding"/>
    <property type="evidence" value="ECO:0007669"/>
    <property type="project" value="InterPro"/>
</dbReference>
<dbReference type="EMBL" id="CADEBC010000526">
    <property type="protein sequence ID" value="CAB3246601.1"/>
    <property type="molecule type" value="Genomic_DNA"/>
</dbReference>
<dbReference type="GO" id="GO:0005737">
    <property type="term" value="C:cytoplasm"/>
    <property type="evidence" value="ECO:0007669"/>
    <property type="project" value="TreeGrafter"/>
</dbReference>
<dbReference type="Proteomes" id="UP000494256">
    <property type="component" value="Unassembled WGS sequence"/>
</dbReference>
<evidence type="ECO:0000256" key="2">
    <source>
        <dbReference type="ARBA" id="ARBA00022722"/>
    </source>
</evidence>
<dbReference type="InterPro" id="IPR013520">
    <property type="entry name" value="Ribonucl_H"/>
</dbReference>
<evidence type="ECO:0000256" key="5">
    <source>
        <dbReference type="ARBA" id="ARBA00022839"/>
    </source>
</evidence>
<dbReference type="InterPro" id="IPR018908">
    <property type="entry name" value="TMEM234"/>
</dbReference>
<dbReference type="Pfam" id="PF10639">
    <property type="entry name" value="TMEM234"/>
    <property type="match status" value="1"/>
</dbReference>
<keyword evidence="2" id="KW-0540">Nuclease</keyword>
<evidence type="ECO:0000256" key="6">
    <source>
        <dbReference type="ARBA" id="ARBA00022842"/>
    </source>
</evidence>
<evidence type="ECO:0000256" key="4">
    <source>
        <dbReference type="ARBA" id="ARBA00022801"/>
    </source>
</evidence>
<accession>A0A8S1APQ2</accession>
<comment type="caution">
    <text evidence="10">The sequence shown here is derived from an EMBL/GenBank/DDBJ whole genome shotgun (WGS) entry which is preliminary data.</text>
</comment>
<comment type="cofactor">
    <cofactor evidence="1">
        <name>Mg(2+)</name>
        <dbReference type="ChEBI" id="CHEBI:18420"/>
    </cofactor>
</comment>
<dbReference type="Gene3D" id="3.30.420.10">
    <property type="entry name" value="Ribonuclease H-like superfamily/Ribonuclease H"/>
    <property type="match status" value="1"/>
</dbReference>
<dbReference type="GO" id="GO:0006308">
    <property type="term" value="P:DNA catabolic process"/>
    <property type="evidence" value="ECO:0007669"/>
    <property type="project" value="TreeGrafter"/>
</dbReference>
<gene>
    <name evidence="9" type="ORF">APLA_LOCUS10874</name>
    <name evidence="10" type="ORF">APLA_LOCUS10915</name>
</gene>
<dbReference type="InterPro" id="IPR037185">
    <property type="entry name" value="EmrE-like"/>
</dbReference>
<keyword evidence="6" id="KW-0460">Magnesium</keyword>
<evidence type="ECO:0000256" key="7">
    <source>
        <dbReference type="ARBA" id="ARBA00025769"/>
    </source>
</evidence>
<evidence type="ECO:0000256" key="3">
    <source>
        <dbReference type="ARBA" id="ARBA00022723"/>
    </source>
</evidence>
<dbReference type="GO" id="GO:0008296">
    <property type="term" value="F:3'-5'-DNA exonuclease activity"/>
    <property type="evidence" value="ECO:0007669"/>
    <property type="project" value="TreeGrafter"/>
</dbReference>
<dbReference type="PANTHER" id="PTHR13058">
    <property type="entry name" value="THREE PRIME REPAIR EXONUCLEASE 1, 2"/>
    <property type="match status" value="1"/>
</dbReference>
<keyword evidence="3" id="KW-0479">Metal-binding</keyword>